<reference evidence="2 3" key="1">
    <citation type="submission" date="2020-07" db="EMBL/GenBank/DDBJ databases">
        <title>Comparative genomics of pyrophilous fungi reveals a link between fire events and developmental genes.</title>
        <authorList>
            <consortium name="DOE Joint Genome Institute"/>
            <person name="Steindorff A.S."/>
            <person name="Carver A."/>
            <person name="Calhoun S."/>
            <person name="Stillman K."/>
            <person name="Liu H."/>
            <person name="Lipzen A."/>
            <person name="Pangilinan J."/>
            <person name="Labutti K."/>
            <person name="Bruns T.D."/>
            <person name="Grigoriev I.V."/>
        </authorList>
    </citation>
    <scope>NUCLEOTIDE SEQUENCE [LARGE SCALE GENOMIC DNA]</scope>
    <source>
        <strain evidence="2 3">CBS 144469</strain>
    </source>
</reference>
<dbReference type="AlphaFoldDB" id="A0A8H6IEW3"/>
<accession>A0A8H6IEW3</accession>
<evidence type="ECO:0008006" key="4">
    <source>
        <dbReference type="Google" id="ProtNLM"/>
    </source>
</evidence>
<dbReference type="EMBL" id="JACGCI010000004">
    <property type="protein sequence ID" value="KAF6764320.1"/>
    <property type="molecule type" value="Genomic_DNA"/>
</dbReference>
<name>A0A8H6IEW3_9AGAR</name>
<proteinExistence type="predicted"/>
<feature type="region of interest" description="Disordered" evidence="1">
    <location>
        <begin position="176"/>
        <end position="209"/>
    </location>
</feature>
<evidence type="ECO:0000256" key="1">
    <source>
        <dbReference type="SAM" id="MobiDB-lite"/>
    </source>
</evidence>
<evidence type="ECO:0000313" key="2">
    <source>
        <dbReference type="EMBL" id="KAF6764320.1"/>
    </source>
</evidence>
<keyword evidence="3" id="KW-1185">Reference proteome</keyword>
<gene>
    <name evidence="2" type="ORF">DFP72DRAFT_1059312</name>
</gene>
<organism evidence="2 3">
    <name type="scientific">Ephemerocybe angulata</name>
    <dbReference type="NCBI Taxonomy" id="980116"/>
    <lineage>
        <taxon>Eukaryota</taxon>
        <taxon>Fungi</taxon>
        <taxon>Dikarya</taxon>
        <taxon>Basidiomycota</taxon>
        <taxon>Agaricomycotina</taxon>
        <taxon>Agaricomycetes</taxon>
        <taxon>Agaricomycetidae</taxon>
        <taxon>Agaricales</taxon>
        <taxon>Agaricineae</taxon>
        <taxon>Psathyrellaceae</taxon>
        <taxon>Ephemerocybe</taxon>
    </lineage>
</organism>
<sequence>MPLRDPNALATTRRPPSRLFNSQRSTATPQSESMFKNLKFTPGALWGFDHASQRWVEQPLRSQRPSPPCHESESDDAPVVVRRRTVSAWNICAGGWKDAERVERTERIVRHILEGPRYPDILVFEEVLPPVREFLLGDRRVRERYLTTDNEDETALNKPGTIPFSTVTLMSKRAFGSSPLAEKDGGEGGGEGDSITEMELDSDRMDLPSRNQRDMLCVNIVVRK</sequence>
<evidence type="ECO:0000313" key="3">
    <source>
        <dbReference type="Proteomes" id="UP000521943"/>
    </source>
</evidence>
<feature type="compositionally biased region" description="Polar residues" evidence="1">
    <location>
        <begin position="19"/>
        <end position="32"/>
    </location>
</feature>
<dbReference type="OrthoDB" id="9975959at2759"/>
<feature type="region of interest" description="Disordered" evidence="1">
    <location>
        <begin position="57"/>
        <end position="76"/>
    </location>
</feature>
<protein>
    <recommendedName>
        <fullName evidence="4">Endonuclease/exonuclease/phosphatase domain-containing protein</fullName>
    </recommendedName>
</protein>
<dbReference type="Proteomes" id="UP000521943">
    <property type="component" value="Unassembled WGS sequence"/>
</dbReference>
<comment type="caution">
    <text evidence="2">The sequence shown here is derived from an EMBL/GenBank/DDBJ whole genome shotgun (WGS) entry which is preliminary data.</text>
</comment>
<feature type="region of interest" description="Disordered" evidence="1">
    <location>
        <begin position="1"/>
        <end position="32"/>
    </location>
</feature>